<name>A0ABY7IWY2_STRNI</name>
<dbReference type="Proteomes" id="UP001210609">
    <property type="component" value="Chromosome"/>
</dbReference>
<reference evidence="1 2" key="1">
    <citation type="submission" date="2022-12" db="EMBL/GenBank/DDBJ databases">
        <authorList>
            <person name="Ruckert C."/>
            <person name="Busche T."/>
            <person name="Kalinowski J."/>
            <person name="Wittmann C."/>
        </authorList>
    </citation>
    <scope>NUCLEOTIDE SEQUENCE [LARGE SCALE GENOMIC DNA]</scope>
    <source>
        <strain evidence="1 2">DSM 40555</strain>
    </source>
</reference>
<evidence type="ECO:0000313" key="2">
    <source>
        <dbReference type="Proteomes" id="UP001210609"/>
    </source>
</evidence>
<protein>
    <submittedName>
        <fullName evidence="1">Uncharacterized protein</fullName>
    </submittedName>
</protein>
<sequence>MAGEKRSAPPSPQLDVYTHVAQDTQREAISHMDRLLKRRLDRD</sequence>
<gene>
    <name evidence="1" type="ORF">STRLI_003233</name>
</gene>
<dbReference type="EMBL" id="CP114202">
    <property type="protein sequence ID" value="WAU02046.1"/>
    <property type="molecule type" value="Genomic_DNA"/>
</dbReference>
<accession>A0ABY7IWY2</accession>
<keyword evidence="2" id="KW-1185">Reference proteome</keyword>
<evidence type="ECO:0000313" key="1">
    <source>
        <dbReference type="EMBL" id="WAU02046.1"/>
    </source>
</evidence>
<proteinExistence type="predicted"/>
<organism evidence="1 2">
    <name type="scientific">Streptomyces nigrescens</name>
    <dbReference type="NCBI Taxonomy" id="1920"/>
    <lineage>
        <taxon>Bacteria</taxon>
        <taxon>Bacillati</taxon>
        <taxon>Actinomycetota</taxon>
        <taxon>Actinomycetes</taxon>
        <taxon>Kitasatosporales</taxon>
        <taxon>Streptomycetaceae</taxon>
        <taxon>Streptomyces</taxon>
    </lineage>
</organism>